<dbReference type="HAMAP" id="MF_00165">
    <property type="entry name" value="Thymidylate_kinase"/>
    <property type="match status" value="1"/>
</dbReference>
<dbReference type="EC" id="2.7.4.9" evidence="2 12"/>
<keyword evidence="4 12" id="KW-0808">Transferase</keyword>
<comment type="function">
    <text evidence="11 12">Phosphorylation of dTMP to form dTDP in both de novo and salvage pathways of dTTP synthesis.</text>
</comment>
<evidence type="ECO:0000256" key="12">
    <source>
        <dbReference type="HAMAP-Rule" id="MF_00165"/>
    </source>
</evidence>
<keyword evidence="7 12" id="KW-0418">Kinase</keyword>
<keyword evidence="8 12" id="KW-0067">ATP-binding</keyword>
<sequence>MAQGFFITFEGGEGAGKSTQIEWLAQRLRHLGRAVVVTREPGGSPGAEAVRHVLLSGAAEPFGPKVEAMLFAAARADHVDTVIRPGVDAGKVVLCDRYLDSSRVYQGMTGGLDADFMRELETTAVDGMLPDLTLVLDLDPKLGLTRANQRRGSNQADRFEKEALAIHRDRRKGFLSIAEAEPERCVVIDASKDVELTSELIWGALEERLPSLTKRQERRSDV</sequence>
<evidence type="ECO:0000256" key="7">
    <source>
        <dbReference type="ARBA" id="ARBA00022777"/>
    </source>
</evidence>
<dbReference type="Pfam" id="PF02223">
    <property type="entry name" value="Thymidylate_kin"/>
    <property type="match status" value="1"/>
</dbReference>
<evidence type="ECO:0000259" key="13">
    <source>
        <dbReference type="Pfam" id="PF02223"/>
    </source>
</evidence>
<name>A0A8J7RQK4_9HYPH</name>
<dbReference type="CDD" id="cd01672">
    <property type="entry name" value="TMPK"/>
    <property type="match status" value="1"/>
</dbReference>
<dbReference type="Proteomes" id="UP000666240">
    <property type="component" value="Unassembled WGS sequence"/>
</dbReference>
<feature type="domain" description="Thymidylate kinase-like" evidence="13">
    <location>
        <begin position="9"/>
        <end position="201"/>
    </location>
</feature>
<evidence type="ECO:0000313" key="15">
    <source>
        <dbReference type="Proteomes" id="UP000666240"/>
    </source>
</evidence>
<keyword evidence="6 12" id="KW-0547">Nucleotide-binding</keyword>
<evidence type="ECO:0000256" key="9">
    <source>
        <dbReference type="ARBA" id="ARBA00029962"/>
    </source>
</evidence>
<dbReference type="GO" id="GO:0006235">
    <property type="term" value="P:dTTP biosynthetic process"/>
    <property type="evidence" value="ECO:0007669"/>
    <property type="project" value="UniProtKB-UniRule"/>
</dbReference>
<dbReference type="Gene3D" id="3.40.50.300">
    <property type="entry name" value="P-loop containing nucleotide triphosphate hydrolases"/>
    <property type="match status" value="1"/>
</dbReference>
<evidence type="ECO:0000256" key="8">
    <source>
        <dbReference type="ARBA" id="ARBA00022840"/>
    </source>
</evidence>
<dbReference type="AlphaFoldDB" id="A0A8J7RQK4"/>
<dbReference type="InterPro" id="IPR018094">
    <property type="entry name" value="Thymidylate_kinase"/>
</dbReference>
<dbReference type="RefSeq" id="WP_209336253.1">
    <property type="nucleotide sequence ID" value="NZ_JAGIYY010000006.1"/>
</dbReference>
<dbReference type="GO" id="GO:0005524">
    <property type="term" value="F:ATP binding"/>
    <property type="evidence" value="ECO:0007669"/>
    <property type="project" value="UniProtKB-UniRule"/>
</dbReference>
<proteinExistence type="inferred from homology"/>
<protein>
    <recommendedName>
        <fullName evidence="3 12">Thymidylate kinase</fullName>
        <ecNumber evidence="2 12">2.7.4.9</ecNumber>
    </recommendedName>
    <alternativeName>
        <fullName evidence="9 12">dTMP kinase</fullName>
    </alternativeName>
</protein>
<dbReference type="PROSITE" id="PS01331">
    <property type="entry name" value="THYMIDYLATE_KINASE"/>
    <property type="match status" value="1"/>
</dbReference>
<dbReference type="InterPro" id="IPR018095">
    <property type="entry name" value="Thymidylate_kin_CS"/>
</dbReference>
<comment type="caution">
    <text evidence="14">The sequence shown here is derived from an EMBL/GenBank/DDBJ whole genome shotgun (WGS) entry which is preliminary data.</text>
</comment>
<dbReference type="PANTHER" id="PTHR10344:SF4">
    <property type="entry name" value="UMP-CMP KINASE 2, MITOCHONDRIAL"/>
    <property type="match status" value="1"/>
</dbReference>
<dbReference type="InterPro" id="IPR027417">
    <property type="entry name" value="P-loop_NTPase"/>
</dbReference>
<accession>A0A8J7RQK4</accession>
<evidence type="ECO:0000256" key="2">
    <source>
        <dbReference type="ARBA" id="ARBA00012980"/>
    </source>
</evidence>
<evidence type="ECO:0000256" key="11">
    <source>
        <dbReference type="ARBA" id="ARBA00057735"/>
    </source>
</evidence>
<organism evidence="14 15">
    <name type="scientific">Tianweitania sediminis</name>
    <dbReference type="NCBI Taxonomy" id="1502156"/>
    <lineage>
        <taxon>Bacteria</taxon>
        <taxon>Pseudomonadati</taxon>
        <taxon>Pseudomonadota</taxon>
        <taxon>Alphaproteobacteria</taxon>
        <taxon>Hyphomicrobiales</taxon>
        <taxon>Phyllobacteriaceae</taxon>
        <taxon>Tianweitania</taxon>
    </lineage>
</organism>
<dbReference type="GO" id="GO:0006233">
    <property type="term" value="P:dTDP biosynthetic process"/>
    <property type="evidence" value="ECO:0007669"/>
    <property type="project" value="InterPro"/>
</dbReference>
<evidence type="ECO:0000256" key="10">
    <source>
        <dbReference type="ARBA" id="ARBA00048743"/>
    </source>
</evidence>
<dbReference type="GO" id="GO:0004798">
    <property type="term" value="F:dTMP kinase activity"/>
    <property type="evidence" value="ECO:0007669"/>
    <property type="project" value="UniProtKB-UniRule"/>
</dbReference>
<dbReference type="FunFam" id="3.40.50.300:FF:000225">
    <property type="entry name" value="Thymidylate kinase"/>
    <property type="match status" value="1"/>
</dbReference>
<keyword evidence="5 12" id="KW-0545">Nucleotide biosynthesis</keyword>
<evidence type="ECO:0000313" key="14">
    <source>
        <dbReference type="EMBL" id="MBP0440229.1"/>
    </source>
</evidence>
<dbReference type="GO" id="GO:0006227">
    <property type="term" value="P:dUDP biosynthetic process"/>
    <property type="evidence" value="ECO:0007669"/>
    <property type="project" value="TreeGrafter"/>
</dbReference>
<evidence type="ECO:0000256" key="5">
    <source>
        <dbReference type="ARBA" id="ARBA00022727"/>
    </source>
</evidence>
<dbReference type="InterPro" id="IPR039430">
    <property type="entry name" value="Thymidylate_kin-like_dom"/>
</dbReference>
<dbReference type="PANTHER" id="PTHR10344">
    <property type="entry name" value="THYMIDYLATE KINASE"/>
    <property type="match status" value="1"/>
</dbReference>
<dbReference type="NCBIfam" id="TIGR00041">
    <property type="entry name" value="DTMP_kinase"/>
    <property type="match status" value="1"/>
</dbReference>
<comment type="similarity">
    <text evidence="1 12">Belongs to the thymidylate kinase family.</text>
</comment>
<keyword evidence="15" id="KW-1185">Reference proteome</keyword>
<evidence type="ECO:0000256" key="4">
    <source>
        <dbReference type="ARBA" id="ARBA00022679"/>
    </source>
</evidence>
<evidence type="ECO:0000256" key="1">
    <source>
        <dbReference type="ARBA" id="ARBA00009776"/>
    </source>
</evidence>
<gene>
    <name evidence="12" type="primary">tmk</name>
    <name evidence="14" type="ORF">J5Y06_16360</name>
</gene>
<reference evidence="14" key="1">
    <citation type="submission" date="2021-03" db="EMBL/GenBank/DDBJ databases">
        <title>Genome sequencing and assembly of Tianweitania sediminis.</title>
        <authorList>
            <person name="Chhetri G."/>
        </authorList>
    </citation>
    <scope>NUCLEOTIDE SEQUENCE</scope>
    <source>
        <strain evidence="14">Z8</strain>
    </source>
</reference>
<dbReference type="SUPFAM" id="SSF52540">
    <property type="entry name" value="P-loop containing nucleoside triphosphate hydrolases"/>
    <property type="match status" value="1"/>
</dbReference>
<feature type="binding site" evidence="12">
    <location>
        <begin position="11"/>
        <end position="18"/>
    </location>
    <ligand>
        <name>ATP</name>
        <dbReference type="ChEBI" id="CHEBI:30616"/>
    </ligand>
</feature>
<comment type="catalytic activity">
    <reaction evidence="10 12">
        <text>dTMP + ATP = dTDP + ADP</text>
        <dbReference type="Rhea" id="RHEA:13517"/>
        <dbReference type="ChEBI" id="CHEBI:30616"/>
        <dbReference type="ChEBI" id="CHEBI:58369"/>
        <dbReference type="ChEBI" id="CHEBI:63528"/>
        <dbReference type="ChEBI" id="CHEBI:456216"/>
        <dbReference type="EC" id="2.7.4.9"/>
    </reaction>
</comment>
<dbReference type="EMBL" id="JAGIYY010000006">
    <property type="protein sequence ID" value="MBP0440229.1"/>
    <property type="molecule type" value="Genomic_DNA"/>
</dbReference>
<evidence type="ECO:0000256" key="6">
    <source>
        <dbReference type="ARBA" id="ARBA00022741"/>
    </source>
</evidence>
<evidence type="ECO:0000256" key="3">
    <source>
        <dbReference type="ARBA" id="ARBA00017144"/>
    </source>
</evidence>
<dbReference type="GO" id="GO:0005829">
    <property type="term" value="C:cytosol"/>
    <property type="evidence" value="ECO:0007669"/>
    <property type="project" value="TreeGrafter"/>
</dbReference>